<dbReference type="OrthoDB" id="1246837at2759"/>
<gene>
    <name evidence="2" type="ORF">CK203_006365</name>
</gene>
<dbReference type="PANTHER" id="PTHR38224:SF1">
    <property type="entry name" value="PHLOEM SPECIFIC PROTEIN"/>
    <property type="match status" value="1"/>
</dbReference>
<accession>A0A438KAZ8</accession>
<feature type="region of interest" description="Disordered" evidence="1">
    <location>
        <begin position="86"/>
        <end position="172"/>
    </location>
</feature>
<feature type="compositionally biased region" description="Low complexity" evidence="1">
    <location>
        <begin position="117"/>
        <end position="127"/>
    </location>
</feature>
<comment type="caution">
    <text evidence="2">The sequence shown here is derived from an EMBL/GenBank/DDBJ whole genome shotgun (WGS) entry which is preliminary data.</text>
</comment>
<feature type="compositionally biased region" description="Low complexity" evidence="1">
    <location>
        <begin position="141"/>
        <end position="155"/>
    </location>
</feature>
<evidence type="ECO:0000313" key="3">
    <source>
        <dbReference type="Proteomes" id="UP000288805"/>
    </source>
</evidence>
<evidence type="ECO:0000313" key="2">
    <source>
        <dbReference type="EMBL" id="RVX18363.1"/>
    </source>
</evidence>
<feature type="compositionally biased region" description="Basic and acidic residues" evidence="1">
    <location>
        <begin position="160"/>
        <end position="172"/>
    </location>
</feature>
<protein>
    <submittedName>
        <fullName evidence="2">Uncharacterized protein</fullName>
    </submittedName>
</protein>
<proteinExistence type="predicted"/>
<dbReference type="PANTHER" id="PTHR38224">
    <property type="entry name" value="PHLOEM SPECIFIC PROTEIN"/>
    <property type="match status" value="1"/>
</dbReference>
<dbReference type="EMBL" id="QGNW01000011">
    <property type="protein sequence ID" value="RVX18363.1"/>
    <property type="molecule type" value="Genomic_DNA"/>
</dbReference>
<name>A0A438KAZ8_VITVI</name>
<organism evidence="2 3">
    <name type="scientific">Vitis vinifera</name>
    <name type="common">Grape</name>
    <dbReference type="NCBI Taxonomy" id="29760"/>
    <lineage>
        <taxon>Eukaryota</taxon>
        <taxon>Viridiplantae</taxon>
        <taxon>Streptophyta</taxon>
        <taxon>Embryophyta</taxon>
        <taxon>Tracheophyta</taxon>
        <taxon>Spermatophyta</taxon>
        <taxon>Magnoliopsida</taxon>
        <taxon>eudicotyledons</taxon>
        <taxon>Gunneridae</taxon>
        <taxon>Pentapetalae</taxon>
        <taxon>rosids</taxon>
        <taxon>Vitales</taxon>
        <taxon>Vitaceae</taxon>
        <taxon>Viteae</taxon>
        <taxon>Vitis</taxon>
    </lineage>
</organism>
<reference evidence="2 3" key="1">
    <citation type="journal article" date="2018" name="PLoS Genet.">
        <title>Population sequencing reveals clonal diversity and ancestral inbreeding in the grapevine cultivar Chardonnay.</title>
        <authorList>
            <person name="Roach M.J."/>
            <person name="Johnson D.L."/>
            <person name="Bohlmann J."/>
            <person name="van Vuuren H.J."/>
            <person name="Jones S.J."/>
            <person name="Pretorius I.S."/>
            <person name="Schmidt S.A."/>
            <person name="Borneman A.R."/>
        </authorList>
    </citation>
    <scope>NUCLEOTIDE SEQUENCE [LARGE SCALE GENOMIC DNA]</scope>
    <source>
        <strain evidence="3">cv. Chardonnay</strain>
        <tissue evidence="2">Leaf</tissue>
    </source>
</reference>
<dbReference type="AlphaFoldDB" id="A0A438KAZ8"/>
<evidence type="ECO:0000256" key="1">
    <source>
        <dbReference type="SAM" id="MobiDB-lite"/>
    </source>
</evidence>
<dbReference type="Proteomes" id="UP000288805">
    <property type="component" value="Unassembled WGS sequence"/>
</dbReference>
<sequence length="172" mass="18947">MGNQMQPHHLGMKGKIKCLSIRRHLLLPEIASRANLEADPKKTMLGSSDRKPVHGWDTTPDDYLSHIKRMERSLSIVPGAPHYPVVHKAFNNKSPFEEAQGNGRKQRQPRKVSFQDQQGQSNNGSSQVVDEETDDIEAEAKASSSKSTGALSCASGRPSKRIEKAIKHDGNG</sequence>